<evidence type="ECO:0000256" key="1">
    <source>
        <dbReference type="ARBA" id="ARBA00004370"/>
    </source>
</evidence>
<feature type="domain" description="Protein root UVB sensitive/RUS" evidence="7">
    <location>
        <begin position="129"/>
        <end position="362"/>
    </location>
</feature>
<evidence type="ECO:0000256" key="2">
    <source>
        <dbReference type="ARBA" id="ARBA00007558"/>
    </source>
</evidence>
<comment type="caution">
    <text evidence="9">The sequence shown here is derived from an EMBL/GenBank/DDBJ whole genome shotgun (WGS) entry which is preliminary data.</text>
</comment>
<dbReference type="InterPro" id="IPR055412">
    <property type="entry name" value="UVB_sens_C"/>
</dbReference>
<dbReference type="GO" id="GO:0016020">
    <property type="term" value="C:membrane"/>
    <property type="evidence" value="ECO:0007669"/>
    <property type="project" value="UniProtKB-SubCell"/>
</dbReference>
<dbReference type="AlphaFoldDB" id="A0A1Y2BXK8"/>
<dbReference type="PANTHER" id="PTHR12770:SF31">
    <property type="entry name" value="RUS FAMILY MEMBER 1"/>
    <property type="match status" value="1"/>
</dbReference>
<reference evidence="9 10" key="1">
    <citation type="submission" date="2016-07" db="EMBL/GenBank/DDBJ databases">
        <title>Pervasive Adenine N6-methylation of Active Genes in Fungi.</title>
        <authorList>
            <consortium name="DOE Joint Genome Institute"/>
            <person name="Mondo S.J."/>
            <person name="Dannebaum R.O."/>
            <person name="Kuo R.C."/>
            <person name="Labutti K."/>
            <person name="Haridas S."/>
            <person name="Kuo A."/>
            <person name="Salamov A."/>
            <person name="Ahrendt S.R."/>
            <person name="Lipzen A."/>
            <person name="Sullivan W."/>
            <person name="Andreopoulos W.B."/>
            <person name="Clum A."/>
            <person name="Lindquist E."/>
            <person name="Daum C."/>
            <person name="Ramamoorthy G.K."/>
            <person name="Gryganskyi A."/>
            <person name="Culley D."/>
            <person name="Magnuson J.K."/>
            <person name="James T.Y."/>
            <person name="O'Malley M.A."/>
            <person name="Stajich J.E."/>
            <person name="Spatafora J.W."/>
            <person name="Visel A."/>
            <person name="Grigoriev I.V."/>
        </authorList>
    </citation>
    <scope>NUCLEOTIDE SEQUENCE [LARGE SCALE GENOMIC DNA]</scope>
    <source>
        <strain evidence="9 10">JEL800</strain>
    </source>
</reference>
<dbReference type="OrthoDB" id="19606at2759"/>
<dbReference type="InterPro" id="IPR054549">
    <property type="entry name" value="UVB_sens_RUS_dom"/>
</dbReference>
<dbReference type="EMBL" id="MCGO01000039">
    <property type="protein sequence ID" value="ORY39502.1"/>
    <property type="molecule type" value="Genomic_DNA"/>
</dbReference>
<keyword evidence="4" id="KW-1133">Transmembrane helix</keyword>
<feature type="domain" description="Root UVB sensitive protein C-terminal" evidence="8">
    <location>
        <begin position="395"/>
        <end position="506"/>
    </location>
</feature>
<dbReference type="Proteomes" id="UP000193642">
    <property type="component" value="Unassembled WGS sequence"/>
</dbReference>
<accession>A0A1Y2BXK8</accession>
<evidence type="ECO:0000256" key="6">
    <source>
        <dbReference type="SAM" id="MobiDB-lite"/>
    </source>
</evidence>
<evidence type="ECO:0000259" key="7">
    <source>
        <dbReference type="Pfam" id="PF04884"/>
    </source>
</evidence>
<evidence type="ECO:0000313" key="9">
    <source>
        <dbReference type="EMBL" id="ORY39502.1"/>
    </source>
</evidence>
<keyword evidence="5" id="KW-0472">Membrane</keyword>
<evidence type="ECO:0000313" key="10">
    <source>
        <dbReference type="Proteomes" id="UP000193642"/>
    </source>
</evidence>
<proteinExistence type="inferred from homology"/>
<evidence type="ECO:0000256" key="3">
    <source>
        <dbReference type="ARBA" id="ARBA00022692"/>
    </source>
</evidence>
<evidence type="ECO:0000256" key="4">
    <source>
        <dbReference type="ARBA" id="ARBA00022989"/>
    </source>
</evidence>
<keyword evidence="3" id="KW-0812">Transmembrane</keyword>
<evidence type="ECO:0000259" key="8">
    <source>
        <dbReference type="Pfam" id="PF24160"/>
    </source>
</evidence>
<dbReference type="Pfam" id="PF04884">
    <property type="entry name" value="UVB_sens_prot"/>
    <property type="match status" value="1"/>
</dbReference>
<feature type="region of interest" description="Disordered" evidence="6">
    <location>
        <begin position="30"/>
        <end position="69"/>
    </location>
</feature>
<comment type="similarity">
    <text evidence="2">Belongs to the RUS1 family.</text>
</comment>
<name>A0A1Y2BXK8_9FUNG</name>
<dbReference type="Pfam" id="PF24160">
    <property type="entry name" value="UVB_sens_C"/>
    <property type="match status" value="1"/>
</dbReference>
<gene>
    <name evidence="9" type="ORF">BCR33DRAFT_719978</name>
</gene>
<protein>
    <submittedName>
        <fullName evidence="9">DUF647-domain-containing protein</fullName>
    </submittedName>
</protein>
<evidence type="ECO:0000256" key="5">
    <source>
        <dbReference type="ARBA" id="ARBA00023136"/>
    </source>
</evidence>
<comment type="subcellular location">
    <subcellularLocation>
        <location evidence="1">Membrane</location>
    </subcellularLocation>
</comment>
<keyword evidence="10" id="KW-1185">Reference proteome</keyword>
<dbReference type="PANTHER" id="PTHR12770">
    <property type="entry name" value="RUS1 FAMILY PROTEIN C16ORF58"/>
    <property type="match status" value="1"/>
</dbReference>
<sequence>MLCRRLSLLPRPLPLPLFGSTRLLLQLRTSVSTTPSTPPSPPPLSGQHDQQEQPQPQTQQPRPPPPRSLKQTLAITETIHSRKRVFDLCDLPASNNLQFKWADPVPTPSSAIAKHPFESKLQEIVPHPVQSWFRQTFLPIGYPDSVHPTYKPTHLLQFGETYLWSVVAVLCSQSMLESLGIASSAASTGAAVAIQWVLKDQIGELGKLIFINRFAKSLDSHPKTWKFIGEVASLSGAALQLFTIIYPQNFLLFAGLGYTMRSIHFSIYNSTHMTFTRNFALQGNVGDIVAKDDSQQTVAHLGGLVTGITLLSISHSPAFLFSCFFLIGPLHYWMTVKFLNATQFEVLSATKLLLLSDAYVSRNVVLTYKALEKEGNQIWFGEWIKQSWGGVKISKIGGSLDTVFASVGDTRDALEIMRDEDYLIGYRPDTQTFGITFHQDVSTQDVMKSIIHVTKLNQRVQHILSDDSTASIDFKALLRETLEWTRVEYPKFAVELEAKGWMTDSVFWGDEGNRCVWERSETEFVATAAATPAK</sequence>
<organism evidence="9 10">
    <name type="scientific">Rhizoclosmatium globosum</name>
    <dbReference type="NCBI Taxonomy" id="329046"/>
    <lineage>
        <taxon>Eukaryota</taxon>
        <taxon>Fungi</taxon>
        <taxon>Fungi incertae sedis</taxon>
        <taxon>Chytridiomycota</taxon>
        <taxon>Chytridiomycota incertae sedis</taxon>
        <taxon>Chytridiomycetes</taxon>
        <taxon>Chytridiales</taxon>
        <taxon>Chytriomycetaceae</taxon>
        <taxon>Rhizoclosmatium</taxon>
    </lineage>
</organism>
<dbReference type="InterPro" id="IPR006968">
    <property type="entry name" value="RUS_fam"/>
</dbReference>